<reference evidence="1 2" key="1">
    <citation type="submission" date="2024-01" db="EMBL/GenBank/DDBJ databases">
        <title>The genomes of 5 underutilized Papilionoideae crops provide insights into root nodulation and disease resistanc.</title>
        <authorList>
            <person name="Yuan L."/>
        </authorList>
    </citation>
    <scope>NUCLEOTIDE SEQUENCE [LARGE SCALE GENOMIC DNA]</scope>
    <source>
        <strain evidence="1">ZHUSHIDOU_FW_LH</strain>
        <tissue evidence="1">Leaf</tissue>
    </source>
</reference>
<evidence type="ECO:0000313" key="1">
    <source>
        <dbReference type="EMBL" id="KAK7283695.1"/>
    </source>
</evidence>
<evidence type="ECO:0000313" key="2">
    <source>
        <dbReference type="Proteomes" id="UP001372338"/>
    </source>
</evidence>
<dbReference type="Proteomes" id="UP001372338">
    <property type="component" value="Unassembled WGS sequence"/>
</dbReference>
<sequence>MYVHCQQKWLEGKGYFEAFLWIRFPYLNLHLSEIHVKETNKLKSRTMPLNIHFSPKQKQKQRTIPSQNSAIKDPLHEFMQLTKILSLKPFPPSLRFTPFFHSTSSLSIPIPIPMLLLSSQLIPSI</sequence>
<accession>A0AAN9IP62</accession>
<gene>
    <name evidence="1" type="ORF">RIF29_13404</name>
</gene>
<keyword evidence="2" id="KW-1185">Reference proteome</keyword>
<protein>
    <submittedName>
        <fullName evidence="1">Uncharacterized protein</fullName>
    </submittedName>
</protein>
<name>A0AAN9IP62_CROPI</name>
<dbReference type="EMBL" id="JAYWIO010000002">
    <property type="protein sequence ID" value="KAK7283695.1"/>
    <property type="molecule type" value="Genomic_DNA"/>
</dbReference>
<comment type="caution">
    <text evidence="1">The sequence shown here is derived from an EMBL/GenBank/DDBJ whole genome shotgun (WGS) entry which is preliminary data.</text>
</comment>
<dbReference type="AlphaFoldDB" id="A0AAN9IP62"/>
<organism evidence="1 2">
    <name type="scientific">Crotalaria pallida</name>
    <name type="common">Smooth rattlebox</name>
    <name type="synonym">Crotalaria striata</name>
    <dbReference type="NCBI Taxonomy" id="3830"/>
    <lineage>
        <taxon>Eukaryota</taxon>
        <taxon>Viridiplantae</taxon>
        <taxon>Streptophyta</taxon>
        <taxon>Embryophyta</taxon>
        <taxon>Tracheophyta</taxon>
        <taxon>Spermatophyta</taxon>
        <taxon>Magnoliopsida</taxon>
        <taxon>eudicotyledons</taxon>
        <taxon>Gunneridae</taxon>
        <taxon>Pentapetalae</taxon>
        <taxon>rosids</taxon>
        <taxon>fabids</taxon>
        <taxon>Fabales</taxon>
        <taxon>Fabaceae</taxon>
        <taxon>Papilionoideae</taxon>
        <taxon>50 kb inversion clade</taxon>
        <taxon>genistoids sensu lato</taxon>
        <taxon>core genistoids</taxon>
        <taxon>Crotalarieae</taxon>
        <taxon>Crotalaria</taxon>
    </lineage>
</organism>
<proteinExistence type="predicted"/>